<dbReference type="InterPro" id="IPR002028">
    <property type="entry name" value="Trp_synthase_suA"/>
</dbReference>
<evidence type="ECO:0000313" key="10">
    <source>
        <dbReference type="EMBL" id="GBR77379.1"/>
    </source>
</evidence>
<sequence>MRLMVHLIAGFPSLAGFSEAARALHDGGAEILEIQIPFSDPTADGPAITLASETAIKNGFRVVDIFEYIQAAKDAGFKRIMVMTYANIPYRYGIARYIADMQKAGVEGLIVPDLLVEDEENFYALTVKQKIAAVPVAVFGMPPDRLALLKPFPKIYVALRSGITGMETCISADTQKFLQKLAKNHEVYGGFGISNAAQVKTLAPLVHAVVIGSYFTRVLQQALKDNTPIYQTIAKAVEELKG</sequence>
<evidence type="ECO:0000313" key="11">
    <source>
        <dbReference type="Proteomes" id="UP000282196"/>
    </source>
</evidence>
<dbReference type="AlphaFoldDB" id="A0A388TJC6"/>
<evidence type="ECO:0000256" key="3">
    <source>
        <dbReference type="ARBA" id="ARBA00012043"/>
    </source>
</evidence>
<protein>
    <recommendedName>
        <fullName evidence="3">tryptophan synthase</fullName>
        <ecNumber evidence="3">4.2.1.20</ecNumber>
    </recommendedName>
</protein>
<evidence type="ECO:0000256" key="9">
    <source>
        <dbReference type="RuleBase" id="RU003662"/>
    </source>
</evidence>
<proteinExistence type="inferred from homology"/>
<dbReference type="CDD" id="cd04724">
    <property type="entry name" value="Tryptophan_synthase_alpha"/>
    <property type="match status" value="1"/>
</dbReference>
<dbReference type="GO" id="GO:0004834">
    <property type="term" value="F:tryptophan synthase activity"/>
    <property type="evidence" value="ECO:0007669"/>
    <property type="project" value="UniProtKB-EC"/>
</dbReference>
<dbReference type="PANTHER" id="PTHR43406">
    <property type="entry name" value="TRYPTOPHAN SYNTHASE, ALPHA CHAIN"/>
    <property type="match status" value="1"/>
</dbReference>
<dbReference type="UniPathway" id="UPA00035">
    <property type="reaction ID" value="UER00044"/>
</dbReference>
<comment type="similarity">
    <text evidence="9">Belongs to the TrpA family.</text>
</comment>
<dbReference type="Gene3D" id="3.20.20.70">
    <property type="entry name" value="Aldolase class I"/>
    <property type="match status" value="1"/>
</dbReference>
<evidence type="ECO:0000256" key="8">
    <source>
        <dbReference type="ARBA" id="ARBA00049047"/>
    </source>
</evidence>
<dbReference type="SUPFAM" id="SSF51366">
    <property type="entry name" value="Ribulose-phoshate binding barrel"/>
    <property type="match status" value="1"/>
</dbReference>
<keyword evidence="4" id="KW-0028">Amino-acid biosynthesis</keyword>
<keyword evidence="6" id="KW-0057">Aromatic amino acid biosynthesis</keyword>
<dbReference type="EC" id="4.2.1.20" evidence="3"/>
<keyword evidence="7" id="KW-0456">Lyase</keyword>
<dbReference type="PANTHER" id="PTHR43406:SF1">
    <property type="entry name" value="TRYPTOPHAN SYNTHASE ALPHA CHAIN, CHLOROPLASTIC"/>
    <property type="match status" value="1"/>
</dbReference>
<evidence type="ECO:0000256" key="1">
    <source>
        <dbReference type="ARBA" id="ARBA00004733"/>
    </source>
</evidence>
<dbReference type="Proteomes" id="UP000282196">
    <property type="component" value="Unassembled WGS sequence"/>
</dbReference>
<keyword evidence="5" id="KW-0822">Tryptophan biosynthesis</keyword>
<evidence type="ECO:0000256" key="4">
    <source>
        <dbReference type="ARBA" id="ARBA00022605"/>
    </source>
</evidence>
<evidence type="ECO:0000256" key="2">
    <source>
        <dbReference type="ARBA" id="ARBA00011270"/>
    </source>
</evidence>
<comment type="caution">
    <text evidence="10">The sequence shown here is derived from an EMBL/GenBank/DDBJ whole genome shotgun (WGS) entry which is preliminary data.</text>
</comment>
<accession>A0A388TJC6</accession>
<dbReference type="Pfam" id="PF00290">
    <property type="entry name" value="Trp_syntA"/>
    <property type="match status" value="1"/>
</dbReference>
<evidence type="ECO:0000256" key="6">
    <source>
        <dbReference type="ARBA" id="ARBA00023141"/>
    </source>
</evidence>
<comment type="pathway">
    <text evidence="1">Amino-acid biosynthesis; L-tryptophan biosynthesis; L-tryptophan from chorismate: step 5/5.</text>
</comment>
<gene>
    <name evidence="10" type="primary">trpA</name>
    <name evidence="10" type="ORF">RDn1_038</name>
</gene>
<dbReference type="NCBIfam" id="TIGR00262">
    <property type="entry name" value="trpA"/>
    <property type="match status" value="1"/>
</dbReference>
<evidence type="ECO:0000256" key="5">
    <source>
        <dbReference type="ARBA" id="ARBA00022822"/>
    </source>
</evidence>
<comment type="subunit">
    <text evidence="2">Tetramer of two alpha and two beta chains.</text>
</comment>
<dbReference type="InterPro" id="IPR013785">
    <property type="entry name" value="Aldolase_TIM"/>
</dbReference>
<evidence type="ECO:0000256" key="7">
    <source>
        <dbReference type="ARBA" id="ARBA00023239"/>
    </source>
</evidence>
<comment type="catalytic activity">
    <reaction evidence="8">
        <text>(1S,2R)-1-C-(indol-3-yl)glycerol 3-phosphate + L-serine = D-glyceraldehyde 3-phosphate + L-tryptophan + H2O</text>
        <dbReference type="Rhea" id="RHEA:10532"/>
        <dbReference type="ChEBI" id="CHEBI:15377"/>
        <dbReference type="ChEBI" id="CHEBI:33384"/>
        <dbReference type="ChEBI" id="CHEBI:57912"/>
        <dbReference type="ChEBI" id="CHEBI:58866"/>
        <dbReference type="ChEBI" id="CHEBI:59776"/>
        <dbReference type="EC" id="4.2.1.20"/>
    </reaction>
</comment>
<name>A0A388TJC6_9BACT</name>
<keyword evidence="11" id="KW-1185">Reference proteome</keyword>
<dbReference type="EMBL" id="BGZP01000001">
    <property type="protein sequence ID" value="GBR77379.1"/>
    <property type="molecule type" value="Genomic_DNA"/>
</dbReference>
<dbReference type="InterPro" id="IPR011060">
    <property type="entry name" value="RibuloseP-bd_barrel"/>
</dbReference>
<organism evidence="10 11">
    <name type="scientific">Candidatus Termititenax dinenymphae</name>
    <dbReference type="NCBI Taxonomy" id="2218523"/>
    <lineage>
        <taxon>Bacteria</taxon>
        <taxon>Bacillati</taxon>
        <taxon>Candidatus Margulisiibacteriota</taxon>
        <taxon>Candidatus Termititenacia</taxon>
        <taxon>Candidatus Termititenacales</taxon>
        <taxon>Candidatus Termititenacaceae</taxon>
        <taxon>Candidatus Termititenax</taxon>
    </lineage>
</organism>
<dbReference type="GO" id="GO:0005829">
    <property type="term" value="C:cytosol"/>
    <property type="evidence" value="ECO:0007669"/>
    <property type="project" value="TreeGrafter"/>
</dbReference>
<reference evidence="10 11" key="1">
    <citation type="journal article" date="2019" name="ISME J.">
        <title>Genome analyses of uncultured TG2/ZB3 bacteria in 'Margulisbacteria' specifically attached to ectosymbiotic spirochetes of protists in the termite gut.</title>
        <authorList>
            <person name="Utami Y.D."/>
            <person name="Kuwahara H."/>
            <person name="Igai K."/>
            <person name="Murakami T."/>
            <person name="Sugaya K."/>
            <person name="Morikawa T."/>
            <person name="Nagura Y."/>
            <person name="Yuki M."/>
            <person name="Deevong P."/>
            <person name="Inoue T."/>
            <person name="Kihara K."/>
            <person name="Lo N."/>
            <person name="Yamada A."/>
            <person name="Ohkuma M."/>
            <person name="Hongoh Y."/>
        </authorList>
    </citation>
    <scope>NUCLEOTIDE SEQUENCE [LARGE SCALE GENOMIC DNA]</scope>
    <source>
        <strain evidence="10">RsDinE6-01</strain>
    </source>
</reference>